<comment type="caution">
    <text evidence="3">The sequence shown here is derived from an EMBL/GenBank/DDBJ whole genome shotgun (WGS) entry which is preliminary data.</text>
</comment>
<dbReference type="PANTHER" id="PTHR32114:SF2">
    <property type="entry name" value="ABC TRANSPORTER ABCH.3"/>
    <property type="match status" value="1"/>
</dbReference>
<protein>
    <submittedName>
        <fullName evidence="3">AAA family ATPase</fullName>
    </submittedName>
</protein>
<feature type="coiled-coil region" evidence="1">
    <location>
        <begin position="236"/>
        <end position="329"/>
    </location>
</feature>
<evidence type="ECO:0000256" key="2">
    <source>
        <dbReference type="SAM" id="MobiDB-lite"/>
    </source>
</evidence>
<name>A0ABS6JCF5_9BACI</name>
<dbReference type="Proteomes" id="UP000784880">
    <property type="component" value="Unassembled WGS sequence"/>
</dbReference>
<dbReference type="PANTHER" id="PTHR32114">
    <property type="entry name" value="ABC TRANSPORTER ABCH.3"/>
    <property type="match status" value="1"/>
</dbReference>
<dbReference type="EMBL" id="JAHQCS010000057">
    <property type="protein sequence ID" value="MBU9711105.1"/>
    <property type="molecule type" value="Genomic_DNA"/>
</dbReference>
<feature type="region of interest" description="Disordered" evidence="2">
    <location>
        <begin position="404"/>
        <end position="425"/>
    </location>
</feature>
<evidence type="ECO:0000313" key="3">
    <source>
        <dbReference type="EMBL" id="MBU9711105.1"/>
    </source>
</evidence>
<evidence type="ECO:0000256" key="1">
    <source>
        <dbReference type="SAM" id="Coils"/>
    </source>
</evidence>
<feature type="compositionally biased region" description="Basic and acidic residues" evidence="2">
    <location>
        <begin position="414"/>
        <end position="425"/>
    </location>
</feature>
<dbReference type="RefSeq" id="WP_217064995.1">
    <property type="nucleotide sequence ID" value="NZ_JAHQCS010000057.1"/>
</dbReference>
<keyword evidence="1" id="KW-0175">Coiled coil</keyword>
<organism evidence="3 4">
    <name type="scientific">Evansella tamaricis</name>
    <dbReference type="NCBI Taxonomy" id="2069301"/>
    <lineage>
        <taxon>Bacteria</taxon>
        <taxon>Bacillati</taxon>
        <taxon>Bacillota</taxon>
        <taxon>Bacilli</taxon>
        <taxon>Bacillales</taxon>
        <taxon>Bacillaceae</taxon>
        <taxon>Evansella</taxon>
    </lineage>
</organism>
<sequence length="669" mass="76950">MKRLELISLKLKNFKGIKSFVLDANGDTEVLGDNGTGKSTLFDAENWLLFDKDSQNKKEFAIKTLDFKGNEIHNLDHEVEGTFRLENKEINLRKVYREKWTRKRGSATQEFDGHTVDYFIDGVPVKKKEYTDKVSQIIDEGVFKLLTSPTYFNEHLKWQERRNILLKVCGDISEEDVIASNKKLGELTKILGDRSIEDHKLVIAAKKKDINKELEMIPVRIDEINHNLPDINGINVKEIKNKIAKTKDLIENKEDQISRIRNGGEFAELQKKLREVEGQLLDIKNKHNAENQDKVSAKQSLFYEIKNAISQTEHQISNQQRRIRSNEEDIKVFDGKRDRLRNQYFEVEKREHSIVLPEHDENCSTCGQALPQEEIEQAHQRAKEQYEAAVAQFNLNKSKELEEIKKQGHSLKAQSEEREKDSKEANEAIAKLEETLKQQEVDINQVQSDIESLKANTTSINDNEEYVAKFKESQQLEQQIKEVQANVQSSIDGAQSEITDLRGQIKEYELDLAKVDQHKQSEKRVQELEDRQKELAAEYAELEKELFLAEEFIRAKVNLLEEKINSKFQYARFKLFETQINGGLNEVCETTFDGVPYGSGLNNAARINVGLDIINTLSEHYEFAAPIFIDNAEAVTKLIDTKAQTIALIVSEKDKSLRVESKSKEAVLV</sequence>
<gene>
    <name evidence="3" type="ORF">KS419_05050</name>
</gene>
<accession>A0ABS6JCF5</accession>
<reference evidence="3 4" key="1">
    <citation type="submission" date="2021-06" db="EMBL/GenBank/DDBJ databases">
        <title>Bacillus sp. RD4P76, an endophyte from a halophyte.</title>
        <authorList>
            <person name="Sun J.-Q."/>
        </authorList>
    </citation>
    <scope>NUCLEOTIDE SEQUENCE [LARGE SCALE GENOMIC DNA]</scope>
    <source>
        <strain evidence="3 4">CGMCC 1.15917</strain>
    </source>
</reference>
<evidence type="ECO:0000313" key="4">
    <source>
        <dbReference type="Proteomes" id="UP000784880"/>
    </source>
</evidence>
<proteinExistence type="predicted"/>
<keyword evidence="4" id="KW-1185">Reference proteome</keyword>
<dbReference type="Pfam" id="PF13555">
    <property type="entry name" value="AAA_29"/>
    <property type="match status" value="1"/>
</dbReference>